<evidence type="ECO:0000313" key="17">
    <source>
        <dbReference type="Proteomes" id="UP000051870"/>
    </source>
</evidence>
<comment type="pathway">
    <text evidence="2">Siderophore biosynthesis; enterobactin biosynthesis.</text>
</comment>
<keyword evidence="17" id="KW-1185">Reference proteome</keyword>
<feature type="binding site" evidence="12">
    <location>
        <position position="160"/>
    </location>
    <ligand>
        <name>CoA</name>
        <dbReference type="ChEBI" id="CHEBI:57287"/>
    </ligand>
</feature>
<feature type="binding site" evidence="12">
    <location>
        <position position="112"/>
    </location>
    <ligand>
        <name>CoA</name>
        <dbReference type="ChEBI" id="CHEBI:57287"/>
    </ligand>
</feature>
<keyword evidence="13" id="KW-0460">Magnesium</keyword>
<evidence type="ECO:0000256" key="11">
    <source>
        <dbReference type="ARBA" id="ARBA00049191"/>
    </source>
</evidence>
<feature type="domain" description="4'-phosphopantetheinyl transferase N-terminal" evidence="15">
    <location>
        <begin position="35"/>
        <end position="101"/>
    </location>
</feature>
<dbReference type="Pfam" id="PF01648">
    <property type="entry name" value="ACPS"/>
    <property type="match status" value="1"/>
</dbReference>
<dbReference type="Pfam" id="PF17837">
    <property type="entry name" value="4PPT_N"/>
    <property type="match status" value="1"/>
</dbReference>
<dbReference type="Gene3D" id="3.90.470.20">
    <property type="entry name" value="4'-phosphopantetheinyl transferase domain"/>
    <property type="match status" value="2"/>
</dbReference>
<evidence type="ECO:0000256" key="3">
    <source>
        <dbReference type="ARBA" id="ARBA00008342"/>
    </source>
</evidence>
<evidence type="ECO:0000256" key="2">
    <source>
        <dbReference type="ARBA" id="ARBA00004993"/>
    </source>
</evidence>
<evidence type="ECO:0000256" key="5">
    <source>
        <dbReference type="ARBA" id="ARBA00019087"/>
    </source>
</evidence>
<dbReference type="InterPro" id="IPR041354">
    <property type="entry name" value="4PPT_N"/>
</dbReference>
<feature type="binding site" evidence="12">
    <location>
        <position position="156"/>
    </location>
    <ligand>
        <name>CoA</name>
        <dbReference type="ChEBI" id="CHEBI:57287"/>
    </ligand>
</feature>
<evidence type="ECO:0000256" key="10">
    <source>
        <dbReference type="ARBA" id="ARBA00049176"/>
    </source>
</evidence>
<protein>
    <recommendedName>
        <fullName evidence="5">Enterobactin synthase component D</fullName>
    </recommendedName>
    <alternativeName>
        <fullName evidence="8">4'-phosphopantetheinyl transferase EntD</fullName>
    </alternativeName>
    <alternativeName>
        <fullName evidence="9">Enterochelin synthase D</fullName>
    </alternativeName>
</protein>
<keyword evidence="7" id="KW-0259">Enterobactin biosynthesis</keyword>
<evidence type="ECO:0000256" key="4">
    <source>
        <dbReference type="ARBA" id="ARBA00011503"/>
    </source>
</evidence>
<dbReference type="PRINTS" id="PR01399">
    <property type="entry name" value="ENTSNTHTASED"/>
</dbReference>
<evidence type="ECO:0000256" key="1">
    <source>
        <dbReference type="ARBA" id="ARBA00003937"/>
    </source>
</evidence>
<evidence type="ECO:0000256" key="6">
    <source>
        <dbReference type="ARBA" id="ARBA00022679"/>
    </source>
</evidence>
<organism evidence="16 17">
    <name type="scientific">Shimia thalassica</name>
    <dbReference type="NCBI Taxonomy" id="1715693"/>
    <lineage>
        <taxon>Bacteria</taxon>
        <taxon>Pseudomonadati</taxon>
        <taxon>Pseudomonadota</taxon>
        <taxon>Alphaproteobacteria</taxon>
        <taxon>Rhodobacterales</taxon>
        <taxon>Roseobacteraceae</taxon>
    </lineage>
</organism>
<evidence type="ECO:0000256" key="7">
    <source>
        <dbReference type="ARBA" id="ARBA00023191"/>
    </source>
</evidence>
<dbReference type="GO" id="GO:0009366">
    <property type="term" value="C:enterobactin synthetase complex"/>
    <property type="evidence" value="ECO:0007669"/>
    <property type="project" value="InterPro"/>
</dbReference>
<dbReference type="PANTHER" id="PTHR38096">
    <property type="entry name" value="ENTEROBACTIN SYNTHASE COMPONENT D"/>
    <property type="match status" value="1"/>
</dbReference>
<dbReference type="GO" id="GO:0009239">
    <property type="term" value="P:enterobactin biosynthetic process"/>
    <property type="evidence" value="ECO:0007669"/>
    <property type="project" value="UniProtKB-UniPathway"/>
</dbReference>
<gene>
    <name evidence="16" type="ORF">PH7735_03670</name>
</gene>
<name>A0A0P1IGX9_9RHOB</name>
<feature type="binding site" evidence="13">
    <location>
        <position position="112"/>
    </location>
    <ligand>
        <name>Mg(2+)</name>
        <dbReference type="ChEBI" id="CHEBI:18420"/>
    </ligand>
</feature>
<accession>A0A0P1IGX9</accession>
<comment type="catalytic activity">
    <reaction evidence="11">
        <text>apo-[peptidyl-carrier protein] + CoA = holo-[peptidyl-carrier protein] + adenosine 3',5'-bisphosphate + H(+)</text>
        <dbReference type="Rhea" id="RHEA:46228"/>
        <dbReference type="Rhea" id="RHEA-COMP:11479"/>
        <dbReference type="Rhea" id="RHEA-COMP:11480"/>
        <dbReference type="ChEBI" id="CHEBI:15378"/>
        <dbReference type="ChEBI" id="CHEBI:29999"/>
        <dbReference type="ChEBI" id="CHEBI:57287"/>
        <dbReference type="ChEBI" id="CHEBI:58343"/>
        <dbReference type="ChEBI" id="CHEBI:64479"/>
    </reaction>
</comment>
<dbReference type="InterPro" id="IPR037143">
    <property type="entry name" value="4-PPantetheinyl_Trfase_dom_sf"/>
</dbReference>
<dbReference type="GO" id="GO:0005886">
    <property type="term" value="C:plasma membrane"/>
    <property type="evidence" value="ECO:0007669"/>
    <property type="project" value="TreeGrafter"/>
</dbReference>
<evidence type="ECO:0000259" key="14">
    <source>
        <dbReference type="Pfam" id="PF01648"/>
    </source>
</evidence>
<dbReference type="UniPathway" id="UPA00017"/>
<dbReference type="Proteomes" id="UP000051870">
    <property type="component" value="Unassembled WGS sequence"/>
</dbReference>
<proteinExistence type="inferred from homology"/>
<evidence type="ECO:0000259" key="15">
    <source>
        <dbReference type="Pfam" id="PF17837"/>
    </source>
</evidence>
<sequence>MSGDIKAALSAGLPQDIGVGVTRVSPRNEALFLQEMAFIKNAVPSRQQEFSAGRAAARIAMKQLGLSPKPILAGADRAPVWPDGVIGSISHHDKTCVAVVSADNQWRALGIDIEPDAPLDPDLVCEVCTTEEQNWLAQQPKDQRLRLARMIFCAKECTYKCQYPLSQTLFGFDAIEISLKANSFVATFLQPVPLFETGQTLNGEFTFAGQHMIAFMAIPSQKAKTQAISMEPPYLRQEGRASQTHESWKAIQQ</sequence>
<feature type="binding site" evidence="13">
    <location>
        <position position="114"/>
    </location>
    <ligand>
        <name>Mg(2+)</name>
        <dbReference type="ChEBI" id="CHEBI:18420"/>
    </ligand>
</feature>
<evidence type="ECO:0000256" key="13">
    <source>
        <dbReference type="PIRSR" id="PIRSR603542-2"/>
    </source>
</evidence>
<feature type="binding site" evidence="12">
    <location>
        <position position="46"/>
    </location>
    <ligand>
        <name>CoA</name>
        <dbReference type="ChEBI" id="CHEBI:57287"/>
    </ligand>
</feature>
<dbReference type="GO" id="GO:0000287">
    <property type="term" value="F:magnesium ion binding"/>
    <property type="evidence" value="ECO:0007669"/>
    <property type="project" value="InterPro"/>
</dbReference>
<comment type="function">
    <text evidence="1">Involved in the biosynthesis of the siderophore enterobactin (enterochelin), which is a macrocyclic trimeric lactone of N-(2,3-dihydroxybenzoyl)-serine. The serine trilactone serves as a scaffolding for the three catechol functionalities that provide hexadentate coordination for the tightly ligated iron(2+) atoms. Plays an essential role in the assembly of the enterobactin by catalyzing the transfer of the 4'-phosphopantetheine (Ppant) moiety from coenzyme A to the apo-domains of both EntB (ArCP domain) and EntF (PCP domain) to yield their holo-forms which make them competent for the activation of 2,3-dihydroxybenzoate (DHB) and L-serine, respectively.</text>
</comment>
<keyword evidence="13" id="KW-0479">Metal-binding</keyword>
<feature type="domain" description="4'-phosphopantetheinyl transferase" evidence="14">
    <location>
        <begin position="109"/>
        <end position="184"/>
    </location>
</feature>
<dbReference type="STRING" id="1715693.PH7735_03670"/>
<keyword evidence="6 16" id="KW-0808">Transferase</keyword>
<reference evidence="17" key="1">
    <citation type="submission" date="2015-09" db="EMBL/GenBank/DDBJ databases">
        <authorList>
            <person name="Rodrigo-Torres Lidia"/>
            <person name="Arahal R.David."/>
        </authorList>
    </citation>
    <scope>NUCLEOTIDE SEQUENCE [LARGE SCALE GENOMIC DNA]</scope>
    <source>
        <strain evidence="17">CECT 7735</strain>
    </source>
</reference>
<feature type="binding site" evidence="12">
    <location>
        <position position="54"/>
    </location>
    <ligand>
        <name>CoA</name>
        <dbReference type="ChEBI" id="CHEBI:57287"/>
    </ligand>
</feature>
<dbReference type="SUPFAM" id="SSF56214">
    <property type="entry name" value="4'-phosphopantetheinyl transferase"/>
    <property type="match status" value="1"/>
</dbReference>
<comment type="subunit">
    <text evidence="4">EntB, EntD, EntE, and EntF form a multienzyme complex called enterobactin synthase.</text>
</comment>
<dbReference type="GeneID" id="83882643"/>
<comment type="catalytic activity">
    <reaction evidence="10">
        <text>apo-[aryl-carrier protein] + CoA = holo-[aryl-carrier protein] + adenosine 3',5'-bisphosphate + H(+)</text>
        <dbReference type="Rhea" id="RHEA:48404"/>
        <dbReference type="Rhea" id="RHEA-COMP:15903"/>
        <dbReference type="Rhea" id="RHEA-COMP:17557"/>
        <dbReference type="ChEBI" id="CHEBI:15378"/>
        <dbReference type="ChEBI" id="CHEBI:29999"/>
        <dbReference type="ChEBI" id="CHEBI:57287"/>
        <dbReference type="ChEBI" id="CHEBI:58343"/>
        <dbReference type="ChEBI" id="CHEBI:64479"/>
    </reaction>
</comment>
<evidence type="ECO:0000256" key="12">
    <source>
        <dbReference type="PIRSR" id="PIRSR603542-1"/>
    </source>
</evidence>
<feature type="binding site" evidence="13">
    <location>
        <position position="113"/>
    </location>
    <ligand>
        <name>Mg(2+)</name>
        <dbReference type="ChEBI" id="CHEBI:18420"/>
    </ligand>
</feature>
<dbReference type="PANTHER" id="PTHR38096:SF1">
    <property type="entry name" value="ENTEROBACTIN SYNTHASE COMPONENT D"/>
    <property type="match status" value="1"/>
</dbReference>
<evidence type="ECO:0000256" key="8">
    <source>
        <dbReference type="ARBA" id="ARBA00029894"/>
    </source>
</evidence>
<dbReference type="InterPro" id="IPR003542">
    <property type="entry name" value="Enbac_synth_compD-like"/>
</dbReference>
<comment type="cofactor">
    <cofactor evidence="13">
        <name>Mg(2+)</name>
        <dbReference type="ChEBI" id="CHEBI:18420"/>
    </cofactor>
</comment>
<evidence type="ECO:0000256" key="9">
    <source>
        <dbReference type="ARBA" id="ARBA00031996"/>
    </source>
</evidence>
<evidence type="ECO:0000313" key="16">
    <source>
        <dbReference type="EMBL" id="CUK12424.1"/>
    </source>
</evidence>
<comment type="similarity">
    <text evidence="3">Belongs to the P-Pant transferase superfamily. EntD family.</text>
</comment>
<dbReference type="GO" id="GO:0008897">
    <property type="term" value="F:holo-[acyl-carrier-protein] synthase activity"/>
    <property type="evidence" value="ECO:0007669"/>
    <property type="project" value="InterPro"/>
</dbReference>
<dbReference type="RefSeq" id="WP_058312845.1">
    <property type="nucleotide sequence ID" value="NZ_CYTW01000006.1"/>
</dbReference>
<dbReference type="EMBL" id="CYTW01000006">
    <property type="protein sequence ID" value="CUK12424.1"/>
    <property type="molecule type" value="Genomic_DNA"/>
</dbReference>
<feature type="binding site" evidence="12">
    <location>
        <begin position="90"/>
        <end position="91"/>
    </location>
    <ligand>
        <name>CoA</name>
        <dbReference type="ChEBI" id="CHEBI:57287"/>
    </ligand>
</feature>
<dbReference type="AlphaFoldDB" id="A0A0P1IGX9"/>
<dbReference type="InterPro" id="IPR008278">
    <property type="entry name" value="4-PPantetheinyl_Trfase_dom"/>
</dbReference>